<protein>
    <submittedName>
        <fullName evidence="1">Uncharacterized protein</fullName>
    </submittedName>
</protein>
<proteinExistence type="predicted"/>
<dbReference type="KEGG" id="pxn:HU772_003205"/>
<dbReference type="AlphaFoldDB" id="A0A9E6PZ97"/>
<reference evidence="1 2" key="2">
    <citation type="journal article" date="2021" name="Microorganisms">
        <title>The Ever-Expanding Pseudomonas Genus: Description of 43 New Species and Partition of the Pseudomonas putida Group.</title>
        <authorList>
            <person name="Girard L."/>
            <person name="Lood C."/>
            <person name="Hofte M."/>
            <person name="Vandamme P."/>
            <person name="Rokni-Zadeh H."/>
            <person name="van Noort V."/>
            <person name="Lavigne R."/>
            <person name="De Mot R."/>
        </authorList>
    </citation>
    <scope>NUCLEOTIDE SEQUENCE [LARGE SCALE GENOMIC DNA]</scope>
    <source>
        <strain evidence="1 2">RW9S1A</strain>
    </source>
</reference>
<dbReference type="EMBL" id="CP077095">
    <property type="protein sequence ID" value="QXI39116.1"/>
    <property type="molecule type" value="Genomic_DNA"/>
</dbReference>
<reference evidence="1 2" key="1">
    <citation type="journal article" date="2020" name="Microorganisms">
        <title>Reliable Identification of Environmental Pseudomonas Isolates Using the rpoD Gene.</title>
        <authorList>
            <consortium name="The Broad Institute Genome Sequencing Platform"/>
            <person name="Girard L."/>
            <person name="Lood C."/>
            <person name="Rokni-Zadeh H."/>
            <person name="van Noort V."/>
            <person name="Lavigne R."/>
            <person name="De Mot R."/>
        </authorList>
    </citation>
    <scope>NUCLEOTIDE SEQUENCE [LARGE SCALE GENOMIC DNA]</scope>
    <source>
        <strain evidence="1 2">RW9S1A</strain>
    </source>
</reference>
<sequence>MNLEQVSSAAPMSFSNLKIFECTIHAIYQGATYPIVLSTEEDYAKSIVPGRWDWLIKGEPGKTYEDSRRVFQFKLHAHTTDRLHYQMCGTGQRERRRLARSNKGYIGMYAAAEAIMTFKLEPLAWDGRQLRCRWRDHEGHTVKIGEYPTDGRPYDRLGGYLDHLNVYTEYAESLCEFLITPLR</sequence>
<evidence type="ECO:0000313" key="1">
    <source>
        <dbReference type="EMBL" id="QXI39116.1"/>
    </source>
</evidence>
<keyword evidence="2" id="KW-1185">Reference proteome</keyword>
<accession>A0A9E6PZ97</accession>
<evidence type="ECO:0000313" key="2">
    <source>
        <dbReference type="Proteomes" id="UP000633418"/>
    </source>
</evidence>
<organism evidence="1 2">
    <name type="scientific">Pseudomonas xantholysinigenes</name>
    <dbReference type="NCBI Taxonomy" id="2745490"/>
    <lineage>
        <taxon>Bacteria</taxon>
        <taxon>Pseudomonadati</taxon>
        <taxon>Pseudomonadota</taxon>
        <taxon>Gammaproteobacteria</taxon>
        <taxon>Pseudomonadales</taxon>
        <taxon>Pseudomonadaceae</taxon>
        <taxon>Pseudomonas</taxon>
    </lineage>
</organism>
<dbReference type="RefSeq" id="WP_186657049.1">
    <property type="nucleotide sequence ID" value="NZ_CP077095.1"/>
</dbReference>
<gene>
    <name evidence="1" type="ORF">HU772_003205</name>
</gene>
<dbReference type="Proteomes" id="UP000633418">
    <property type="component" value="Chromosome"/>
</dbReference>
<name>A0A9E6PZ97_9PSED</name>